<dbReference type="PROSITE" id="PS51257">
    <property type="entry name" value="PROKAR_LIPOPROTEIN"/>
    <property type="match status" value="1"/>
</dbReference>
<dbReference type="Pfam" id="PF03401">
    <property type="entry name" value="TctC"/>
    <property type="match status" value="1"/>
</dbReference>
<organism evidence="2 3">
    <name type="scientific">Sporomusa termitida</name>
    <dbReference type="NCBI Taxonomy" id="2377"/>
    <lineage>
        <taxon>Bacteria</taxon>
        <taxon>Bacillati</taxon>
        <taxon>Bacillota</taxon>
        <taxon>Negativicutes</taxon>
        <taxon>Selenomonadales</taxon>
        <taxon>Sporomusaceae</taxon>
        <taxon>Sporomusa</taxon>
    </lineage>
</organism>
<comment type="similarity">
    <text evidence="1">Belongs to the UPF0065 (bug) family.</text>
</comment>
<proteinExistence type="inferred from homology"/>
<accession>A0A517DRE9</accession>
<dbReference type="SUPFAM" id="SSF53850">
    <property type="entry name" value="Periplasmic binding protein-like II"/>
    <property type="match status" value="1"/>
</dbReference>
<sequence>MRRKVLVLLSVASLVISIIIGGCSEVEKVAIPVKTEKYPERPITVIVPYSPGGGLDLTIRSLEKFAIQHLGQPLVIINKPGSAGAIGWNETVAAPTDGYTMGATAIDMLLLSLYDTGKYNYVTALSPIAQVTALPMLLAVQSGQPYQTLNELVEYEKKHPGKIKFGNVGTGSFGHVLCEMLNREAGINIEQVPFSGGGETIPALLGGHVQLIFINPVSIKEHVKNGTVRILAVTGERRMADPVFAHVPTLKEQGLNITIDNWQGIAVPKETPVAIKNKLAEGFKAIINDPEFKENMERVGNQVEYLGPQESVAKWLADSQKLQKTLQESGILEQIKTQKK</sequence>
<keyword evidence="2" id="KW-0675">Receptor</keyword>
<name>A0A517DRE9_9FIRM</name>
<evidence type="ECO:0000313" key="3">
    <source>
        <dbReference type="Proteomes" id="UP000320776"/>
    </source>
</evidence>
<evidence type="ECO:0000313" key="2">
    <source>
        <dbReference type="EMBL" id="QDR79944.1"/>
    </source>
</evidence>
<dbReference type="Gene3D" id="3.40.190.150">
    <property type="entry name" value="Bordetella uptake gene, domain 1"/>
    <property type="match status" value="1"/>
</dbReference>
<dbReference type="InterPro" id="IPR042100">
    <property type="entry name" value="Bug_dom1"/>
</dbReference>
<dbReference type="PIRSF" id="PIRSF017082">
    <property type="entry name" value="YflP"/>
    <property type="match status" value="1"/>
</dbReference>
<dbReference type="PANTHER" id="PTHR42928:SF5">
    <property type="entry name" value="BLR1237 PROTEIN"/>
    <property type="match status" value="1"/>
</dbReference>
<reference evidence="2 3" key="1">
    <citation type="submission" date="2019-02" db="EMBL/GenBank/DDBJ databases">
        <title>Closed genome of Sporomusa termitida DSM 4440.</title>
        <authorList>
            <person name="Poehlein A."/>
            <person name="Daniel R."/>
        </authorList>
    </citation>
    <scope>NUCLEOTIDE SEQUENCE [LARGE SCALE GENOMIC DNA]</scope>
    <source>
        <strain evidence="2 3">DSM 4440</strain>
    </source>
</reference>
<dbReference type="Proteomes" id="UP000320776">
    <property type="component" value="Chromosome"/>
</dbReference>
<dbReference type="KEGG" id="sted:SPTER_12480"/>
<dbReference type="EMBL" id="CP036259">
    <property type="protein sequence ID" value="QDR79944.1"/>
    <property type="molecule type" value="Genomic_DNA"/>
</dbReference>
<protein>
    <submittedName>
        <fullName evidence="2">Tripartite tricarboxylate transporter family receptor</fullName>
    </submittedName>
</protein>
<dbReference type="InterPro" id="IPR005064">
    <property type="entry name" value="BUG"/>
</dbReference>
<dbReference type="Gene3D" id="3.40.190.10">
    <property type="entry name" value="Periplasmic binding protein-like II"/>
    <property type="match status" value="1"/>
</dbReference>
<evidence type="ECO:0000256" key="1">
    <source>
        <dbReference type="ARBA" id="ARBA00006987"/>
    </source>
</evidence>
<gene>
    <name evidence="2" type="ORF">SPTER_12480</name>
</gene>
<dbReference type="AlphaFoldDB" id="A0A517DRE9"/>
<dbReference type="PANTHER" id="PTHR42928">
    <property type="entry name" value="TRICARBOXYLATE-BINDING PROTEIN"/>
    <property type="match status" value="1"/>
</dbReference>
<keyword evidence="3" id="KW-1185">Reference proteome</keyword>
<dbReference type="CDD" id="cd07012">
    <property type="entry name" value="PBP2_Bug_TTT"/>
    <property type="match status" value="1"/>
</dbReference>